<dbReference type="PANTHER" id="PTHR12646">
    <property type="entry name" value="NOT56 - RELATED"/>
    <property type="match status" value="1"/>
</dbReference>
<comment type="catalytic activity">
    <reaction evidence="10">
        <text>an alpha-D-Man-(1-&gt;2)-alpha-D-Man-(1-&gt;2)-alpha-D-Man-(1-&gt;3)-[alpha-D-Man-(1-&gt;6)]-beta-D-Man-(1-&gt;4)-beta-D-GlcNAc-(1-&gt;4)-alpha-D-GlcNAc-diphospho-di-trans,poly-cis-dolichol + a di-trans,poly-cis-dolichyl beta-D-mannosyl phosphate = an alpha-D-Man-(1-&gt;2)-alpha-D-Man-(1-&gt;2)-alpha-D-Man-(1-&gt;3)-[alpha-D-Man-(1-&gt;3)-alpha-D-Man-(1-&gt;6)]-beta-D-Man-(1-&gt;4)-beta-D-GlcNAc-(1-&gt;4)-alpha-D-GlcNAc-diphospho-di-trans,poly-cis-dolichol + a di-trans,poly-cis-dolichyl phosphate + H(+)</text>
        <dbReference type="Rhea" id="RHEA:29527"/>
        <dbReference type="Rhea" id="RHEA-COMP:19498"/>
        <dbReference type="Rhea" id="RHEA-COMP:19501"/>
        <dbReference type="Rhea" id="RHEA-COMP:19516"/>
        <dbReference type="Rhea" id="RHEA-COMP:19517"/>
        <dbReference type="ChEBI" id="CHEBI:15378"/>
        <dbReference type="ChEBI" id="CHEBI:57683"/>
        <dbReference type="ChEBI" id="CHEBI:58211"/>
        <dbReference type="ChEBI" id="CHEBI:132515"/>
        <dbReference type="ChEBI" id="CHEBI:132516"/>
        <dbReference type="EC" id="2.4.1.258"/>
    </reaction>
    <physiologicalReaction direction="left-to-right" evidence="10">
        <dbReference type="Rhea" id="RHEA:29528"/>
    </physiologicalReaction>
</comment>
<keyword evidence="9 11" id="KW-0472">Membrane</keyword>
<keyword evidence="7" id="KW-0256">Endoplasmic reticulum</keyword>
<evidence type="ECO:0000256" key="4">
    <source>
        <dbReference type="ARBA" id="ARBA00022676"/>
    </source>
</evidence>
<evidence type="ECO:0000256" key="11">
    <source>
        <dbReference type="SAM" id="Phobius"/>
    </source>
</evidence>
<feature type="transmembrane region" description="Helical" evidence="11">
    <location>
        <begin position="105"/>
        <end position="122"/>
    </location>
</feature>
<dbReference type="PANTHER" id="PTHR12646:SF0">
    <property type="entry name" value="DOL-P-MAN:MAN(5)GLCNAC(2)-PP-DOL ALPHA-1,3-MANNOSYLTRANSFERASE"/>
    <property type="match status" value="1"/>
</dbReference>
<keyword evidence="13" id="KW-1185">Reference proteome</keyword>
<dbReference type="GO" id="GO:0052925">
    <property type="term" value="F:dol-P-Man:Man(5)GlcNAc(2)-PP-Dol alpha-1,3-mannosyltransferase activity"/>
    <property type="evidence" value="ECO:0007669"/>
    <property type="project" value="UniProtKB-EC"/>
</dbReference>
<evidence type="ECO:0000256" key="10">
    <source>
        <dbReference type="ARBA" id="ARBA00049506"/>
    </source>
</evidence>
<feature type="transmembrane region" description="Helical" evidence="11">
    <location>
        <begin position="52"/>
        <end position="70"/>
    </location>
</feature>
<comment type="subcellular location">
    <subcellularLocation>
        <location evidence="1">Endoplasmic reticulum membrane</location>
        <topology evidence="1">Multi-pass membrane protein</topology>
    </subcellularLocation>
</comment>
<evidence type="ECO:0000256" key="2">
    <source>
        <dbReference type="ARBA" id="ARBA00004922"/>
    </source>
</evidence>
<dbReference type="AlphaFoldDB" id="A0AAN7SNN4"/>
<dbReference type="Proteomes" id="UP001353858">
    <property type="component" value="Unassembled WGS sequence"/>
</dbReference>
<name>A0AAN7SNN4_9COLE</name>
<protein>
    <recommendedName>
        <fullName evidence="3">dolichyl-P-Man:Man5GlcNAc2-PP-dolichol alpha-1,3-mannosyltransferase</fullName>
        <ecNumber evidence="3">2.4.1.258</ecNumber>
    </recommendedName>
</protein>
<dbReference type="Pfam" id="PF05208">
    <property type="entry name" value="ALG3"/>
    <property type="match status" value="1"/>
</dbReference>
<reference evidence="13" key="1">
    <citation type="submission" date="2023-01" db="EMBL/GenBank/DDBJ databases">
        <title>Key to firefly adult light organ development and bioluminescence: homeobox transcription factors regulate luciferase expression and transportation to peroxisome.</title>
        <authorList>
            <person name="Fu X."/>
        </authorList>
    </citation>
    <scope>NUCLEOTIDE SEQUENCE [LARGE SCALE GENOMIC DNA]</scope>
</reference>
<evidence type="ECO:0000313" key="13">
    <source>
        <dbReference type="Proteomes" id="UP001353858"/>
    </source>
</evidence>
<keyword evidence="6 11" id="KW-0812">Transmembrane</keyword>
<feature type="transmembrane region" description="Helical" evidence="11">
    <location>
        <begin position="24"/>
        <end position="40"/>
    </location>
</feature>
<keyword evidence="8 11" id="KW-1133">Transmembrane helix</keyword>
<evidence type="ECO:0000256" key="8">
    <source>
        <dbReference type="ARBA" id="ARBA00022989"/>
    </source>
</evidence>
<dbReference type="GO" id="GO:0005789">
    <property type="term" value="C:endoplasmic reticulum membrane"/>
    <property type="evidence" value="ECO:0007669"/>
    <property type="project" value="UniProtKB-SubCell"/>
</dbReference>
<comment type="caution">
    <text evidence="12">The sequence shown here is derived from an EMBL/GenBank/DDBJ whole genome shotgun (WGS) entry which is preliminary data.</text>
</comment>
<keyword evidence="4" id="KW-0328">Glycosyltransferase</keyword>
<evidence type="ECO:0000256" key="7">
    <source>
        <dbReference type="ARBA" id="ARBA00022824"/>
    </source>
</evidence>
<evidence type="ECO:0000256" key="9">
    <source>
        <dbReference type="ARBA" id="ARBA00023136"/>
    </source>
</evidence>
<dbReference type="EMBL" id="JARPUR010000004">
    <property type="protein sequence ID" value="KAK4878743.1"/>
    <property type="molecule type" value="Genomic_DNA"/>
</dbReference>
<evidence type="ECO:0000256" key="1">
    <source>
        <dbReference type="ARBA" id="ARBA00004477"/>
    </source>
</evidence>
<keyword evidence="5" id="KW-0808">Transferase</keyword>
<proteinExistence type="predicted"/>
<sequence length="123" mass="14346">MQEVEGFLNGTLDYKLLKGDTGPLVYPAGFVYIYSALYYLTSYGTNIRLGQYIFLIVYLTQMYFVFQLYVKTVFCTKYRKPLMFCLLGVIEMCWNTYPSTNMSSALLHLCHAVLLIGIYKYMR</sequence>
<evidence type="ECO:0000256" key="6">
    <source>
        <dbReference type="ARBA" id="ARBA00022692"/>
    </source>
</evidence>
<evidence type="ECO:0000256" key="5">
    <source>
        <dbReference type="ARBA" id="ARBA00022679"/>
    </source>
</evidence>
<evidence type="ECO:0000256" key="3">
    <source>
        <dbReference type="ARBA" id="ARBA00011964"/>
    </source>
</evidence>
<gene>
    <name evidence="12" type="ORF">RN001_011249</name>
</gene>
<dbReference type="InterPro" id="IPR007873">
    <property type="entry name" value="Glycosyltransferase_ALG3"/>
</dbReference>
<dbReference type="EC" id="2.4.1.258" evidence="3"/>
<accession>A0AAN7SNN4</accession>
<comment type="pathway">
    <text evidence="2">Protein modification; protein glycosylation.</text>
</comment>
<evidence type="ECO:0000313" key="12">
    <source>
        <dbReference type="EMBL" id="KAK4878743.1"/>
    </source>
</evidence>
<organism evidence="12 13">
    <name type="scientific">Aquatica leii</name>
    <dbReference type="NCBI Taxonomy" id="1421715"/>
    <lineage>
        <taxon>Eukaryota</taxon>
        <taxon>Metazoa</taxon>
        <taxon>Ecdysozoa</taxon>
        <taxon>Arthropoda</taxon>
        <taxon>Hexapoda</taxon>
        <taxon>Insecta</taxon>
        <taxon>Pterygota</taxon>
        <taxon>Neoptera</taxon>
        <taxon>Endopterygota</taxon>
        <taxon>Coleoptera</taxon>
        <taxon>Polyphaga</taxon>
        <taxon>Elateriformia</taxon>
        <taxon>Elateroidea</taxon>
        <taxon>Lampyridae</taxon>
        <taxon>Luciolinae</taxon>
        <taxon>Aquatica</taxon>
    </lineage>
</organism>